<dbReference type="RefSeq" id="WP_151136437.1">
    <property type="nucleotide sequence ID" value="NZ_VZUS01000001.1"/>
</dbReference>
<name>A0A643JVS5_9EURY</name>
<proteinExistence type="predicted"/>
<accession>A0A643JVS5</accession>
<dbReference type="AlphaFoldDB" id="A0A643JVS5"/>
<dbReference type="EMBL" id="VZUS01000001">
    <property type="protein sequence ID" value="KAB1187603.1"/>
    <property type="molecule type" value="Genomic_DNA"/>
</dbReference>
<evidence type="ECO:0000313" key="1">
    <source>
        <dbReference type="EMBL" id="KAB1187603.1"/>
    </source>
</evidence>
<sequence>MDPPGVAYYLVLLYVDRSAEKLYKFAAGPLRGRFVDTFGDTRFDLLEVSIKVPREPSATIYLPSRCFGDSDHPRSRLSGFPAEEH</sequence>
<comment type="caution">
    <text evidence="1">The sequence shown here is derived from an EMBL/GenBank/DDBJ whole genome shotgun (WGS) entry which is preliminary data.</text>
</comment>
<reference evidence="1" key="1">
    <citation type="submission" date="2019-09" db="EMBL/GenBank/DDBJ databases">
        <title>Genomic analysis of Haloferax sp. CBA1149.</title>
        <authorList>
            <person name="Roh S.W."/>
        </authorList>
    </citation>
    <scope>NUCLEOTIDE SEQUENCE</scope>
    <source>
        <strain evidence="1">CBA1149</strain>
    </source>
</reference>
<protein>
    <submittedName>
        <fullName evidence="1">Uncharacterized protein</fullName>
    </submittedName>
</protein>
<gene>
    <name evidence="1" type="ORF">Hfx1149_05995</name>
</gene>
<organism evidence="1">
    <name type="scientific">Haloferax sp. CBA1149</name>
    <dbReference type="NCBI Taxonomy" id="2650753"/>
    <lineage>
        <taxon>Archaea</taxon>
        <taxon>Methanobacteriati</taxon>
        <taxon>Methanobacteriota</taxon>
        <taxon>Stenosarchaea group</taxon>
        <taxon>Halobacteria</taxon>
        <taxon>Halobacteriales</taxon>
        <taxon>Haloferacaceae</taxon>
        <taxon>Haloferax</taxon>
    </lineage>
</organism>